<dbReference type="SUPFAM" id="SSF47473">
    <property type="entry name" value="EF-hand"/>
    <property type="match status" value="1"/>
</dbReference>
<dbReference type="PROSITE" id="PS00018">
    <property type="entry name" value="EF_HAND_1"/>
    <property type="match status" value="1"/>
</dbReference>
<name>A0AA88KVT9_ARTSF</name>
<feature type="compositionally biased region" description="Basic residues" evidence="2">
    <location>
        <begin position="275"/>
        <end position="284"/>
    </location>
</feature>
<dbReference type="PROSITE" id="PS50222">
    <property type="entry name" value="EF_HAND_2"/>
    <property type="match status" value="1"/>
</dbReference>
<feature type="compositionally biased region" description="Basic residues" evidence="2">
    <location>
        <begin position="247"/>
        <end position="265"/>
    </location>
</feature>
<protein>
    <recommendedName>
        <fullName evidence="3">EF-hand domain-containing protein</fullName>
    </recommendedName>
</protein>
<evidence type="ECO:0000259" key="3">
    <source>
        <dbReference type="PROSITE" id="PS50222"/>
    </source>
</evidence>
<dbReference type="InterPro" id="IPR018247">
    <property type="entry name" value="EF_Hand_1_Ca_BS"/>
</dbReference>
<feature type="region of interest" description="Disordered" evidence="2">
    <location>
        <begin position="221"/>
        <end position="284"/>
    </location>
</feature>
<dbReference type="InterPro" id="IPR002048">
    <property type="entry name" value="EF_hand_dom"/>
</dbReference>
<evidence type="ECO:0000313" key="5">
    <source>
        <dbReference type="Proteomes" id="UP001187531"/>
    </source>
</evidence>
<feature type="domain" description="EF-hand" evidence="3">
    <location>
        <begin position="146"/>
        <end position="181"/>
    </location>
</feature>
<reference evidence="4" key="1">
    <citation type="submission" date="2023-07" db="EMBL/GenBank/DDBJ databases">
        <title>Chromosome-level genome assembly of Artemia franciscana.</title>
        <authorList>
            <person name="Jo E."/>
        </authorList>
    </citation>
    <scope>NUCLEOTIDE SEQUENCE</scope>
    <source>
        <tissue evidence="4">Whole body</tissue>
    </source>
</reference>
<gene>
    <name evidence="4" type="ORF">QYM36_016639</name>
</gene>
<keyword evidence="1" id="KW-0106">Calcium</keyword>
<accession>A0AA88KVT9</accession>
<dbReference type="Gene3D" id="1.10.238.10">
    <property type="entry name" value="EF-hand"/>
    <property type="match status" value="1"/>
</dbReference>
<dbReference type="Proteomes" id="UP001187531">
    <property type="component" value="Unassembled WGS sequence"/>
</dbReference>
<dbReference type="InterPro" id="IPR011992">
    <property type="entry name" value="EF-hand-dom_pair"/>
</dbReference>
<comment type="caution">
    <text evidence="4">The sequence shown here is derived from an EMBL/GenBank/DDBJ whole genome shotgun (WGS) entry which is preliminary data.</text>
</comment>
<keyword evidence="5" id="KW-1185">Reference proteome</keyword>
<dbReference type="AlphaFoldDB" id="A0AA88KVT9"/>
<proteinExistence type="predicted"/>
<dbReference type="GO" id="GO:0005509">
    <property type="term" value="F:calcium ion binding"/>
    <property type="evidence" value="ECO:0007669"/>
    <property type="project" value="InterPro"/>
</dbReference>
<evidence type="ECO:0000256" key="2">
    <source>
        <dbReference type="SAM" id="MobiDB-lite"/>
    </source>
</evidence>
<dbReference type="EMBL" id="JAVRJZ010000021">
    <property type="protein sequence ID" value="KAK2704309.1"/>
    <property type="molecule type" value="Genomic_DNA"/>
</dbReference>
<evidence type="ECO:0000256" key="1">
    <source>
        <dbReference type="ARBA" id="ARBA00022837"/>
    </source>
</evidence>
<feature type="compositionally biased region" description="Basic and acidic residues" evidence="2">
    <location>
        <begin position="221"/>
        <end position="231"/>
    </location>
</feature>
<organism evidence="4 5">
    <name type="scientific">Artemia franciscana</name>
    <name type="common">Brine shrimp</name>
    <name type="synonym">Artemia sanfranciscana</name>
    <dbReference type="NCBI Taxonomy" id="6661"/>
    <lineage>
        <taxon>Eukaryota</taxon>
        <taxon>Metazoa</taxon>
        <taxon>Ecdysozoa</taxon>
        <taxon>Arthropoda</taxon>
        <taxon>Crustacea</taxon>
        <taxon>Branchiopoda</taxon>
        <taxon>Anostraca</taxon>
        <taxon>Artemiidae</taxon>
        <taxon>Artemia</taxon>
    </lineage>
</organism>
<evidence type="ECO:0000313" key="4">
    <source>
        <dbReference type="EMBL" id="KAK2704309.1"/>
    </source>
</evidence>
<sequence length="284" mass="33234">MKILEYLYGKVSRCLTDIAIAAMKKKIEYYEEKIEKNNYCSKYAGFLPTTNFSLSMIKKLEAENNNDIEEVKNALDQAFDSFQSDESQDAYKNMDITKSGDLTISEVIVGFKLKESLLMRHVLSTFDLDKNHVFDTEEFKGLYGLLLEQEKEYVFRAFDVSNSGTINAKDVYKLYSIVTENRTTDEQSKKAKKRIQKKFQGNSQWDLKAFVKYFKRLEKEPNGVKPHETREGKKHKERSSGSLNDKRSRKSRNKKSRKSGRKTSRRSRDDESRSLSRRRSRSRK</sequence>